<evidence type="ECO:0000313" key="4">
    <source>
        <dbReference type="Proteomes" id="UP001236014"/>
    </source>
</evidence>
<dbReference type="EMBL" id="CP127294">
    <property type="protein sequence ID" value="WIX75117.1"/>
    <property type="molecule type" value="Genomic_DNA"/>
</dbReference>
<accession>A0A9Y2MP44</accession>
<evidence type="ECO:0000313" key="2">
    <source>
        <dbReference type="EMBL" id="WIX75117.1"/>
    </source>
</evidence>
<dbReference type="GO" id="GO:0031412">
    <property type="term" value="P:gas vesicle organization"/>
    <property type="evidence" value="ECO:0007669"/>
    <property type="project" value="InterPro"/>
</dbReference>
<protein>
    <submittedName>
        <fullName evidence="3">Gas vesicle protein</fullName>
    </submittedName>
</protein>
<gene>
    <name evidence="2" type="ORF">QRX50_26590</name>
    <name evidence="3" type="ORF">QRX50_29230</name>
</gene>
<evidence type="ECO:0000313" key="3">
    <source>
        <dbReference type="EMBL" id="WIX75580.1"/>
    </source>
</evidence>
<dbReference type="Proteomes" id="UP001236014">
    <property type="component" value="Chromosome"/>
</dbReference>
<reference evidence="3 4" key="1">
    <citation type="submission" date="2023-06" db="EMBL/GenBank/DDBJ databases">
        <authorList>
            <person name="Oyuntsetseg B."/>
            <person name="Kim S.B."/>
        </authorList>
    </citation>
    <scope>NUCLEOTIDE SEQUENCE [LARGE SCALE GENOMIC DNA]</scope>
    <source>
        <strain evidence="3 4">2-15</strain>
    </source>
</reference>
<feature type="region of interest" description="Disordered" evidence="1">
    <location>
        <begin position="1"/>
        <end position="21"/>
    </location>
</feature>
<evidence type="ECO:0000256" key="1">
    <source>
        <dbReference type="SAM" id="MobiDB-lite"/>
    </source>
</evidence>
<keyword evidence="4" id="KW-1185">Reference proteome</keyword>
<organism evidence="3 4">
    <name type="scientific">Amycolatopsis carbonis</name>
    <dbReference type="NCBI Taxonomy" id="715471"/>
    <lineage>
        <taxon>Bacteria</taxon>
        <taxon>Bacillati</taxon>
        <taxon>Actinomycetota</taxon>
        <taxon>Actinomycetes</taxon>
        <taxon>Pseudonocardiales</taxon>
        <taxon>Pseudonocardiaceae</taxon>
        <taxon>Amycolatopsis</taxon>
    </lineage>
</organism>
<dbReference type="KEGG" id="acab:QRX50_26590"/>
<dbReference type="InterPro" id="IPR008634">
    <property type="entry name" value="Gas-vesicle_GvpO"/>
</dbReference>
<name>A0A9Y2MP44_9PSEU</name>
<dbReference type="RefSeq" id="WP_285965894.1">
    <property type="nucleotide sequence ID" value="NZ_CP127294.1"/>
</dbReference>
<proteinExistence type="predicted"/>
<dbReference type="EMBL" id="CP127294">
    <property type="protein sequence ID" value="WIX75580.1"/>
    <property type="molecule type" value="Genomic_DNA"/>
</dbReference>
<dbReference type="Pfam" id="PF05800">
    <property type="entry name" value="GvpO"/>
    <property type="match status" value="1"/>
</dbReference>
<dbReference type="AlphaFoldDB" id="A0A9Y2MP44"/>
<dbReference type="KEGG" id="acab:QRX50_29230"/>
<sequence length="109" mass="11699">MAIAKGEGRAPSARRRSERDGLVASTAAAAAVRQLAELITNEPVGVTSIEPVEDGWIVEVEVIEEHRIPSSADILALYEIELDAEGDLLAFHRTRRYARGKSGTGNEGS</sequence>